<dbReference type="AlphaFoldDB" id="A0AAV7WFQ8"/>
<name>A0AAV7WFQ8_PLEWA</name>
<accession>A0AAV7WFQ8</accession>
<evidence type="ECO:0000313" key="2">
    <source>
        <dbReference type="EMBL" id="KAJ1211836.1"/>
    </source>
</evidence>
<organism evidence="2 3">
    <name type="scientific">Pleurodeles waltl</name>
    <name type="common">Iberian ribbed newt</name>
    <dbReference type="NCBI Taxonomy" id="8319"/>
    <lineage>
        <taxon>Eukaryota</taxon>
        <taxon>Metazoa</taxon>
        <taxon>Chordata</taxon>
        <taxon>Craniata</taxon>
        <taxon>Vertebrata</taxon>
        <taxon>Euteleostomi</taxon>
        <taxon>Amphibia</taxon>
        <taxon>Batrachia</taxon>
        <taxon>Caudata</taxon>
        <taxon>Salamandroidea</taxon>
        <taxon>Salamandridae</taxon>
        <taxon>Pleurodelinae</taxon>
        <taxon>Pleurodeles</taxon>
    </lineage>
</organism>
<protein>
    <submittedName>
        <fullName evidence="2">Uncharacterized protein</fullName>
    </submittedName>
</protein>
<reference evidence="2" key="1">
    <citation type="journal article" date="2022" name="bioRxiv">
        <title>Sequencing and chromosome-scale assembly of the giantPleurodeles waltlgenome.</title>
        <authorList>
            <person name="Brown T."/>
            <person name="Elewa A."/>
            <person name="Iarovenko S."/>
            <person name="Subramanian E."/>
            <person name="Araus A.J."/>
            <person name="Petzold A."/>
            <person name="Susuki M."/>
            <person name="Suzuki K.-i.T."/>
            <person name="Hayashi T."/>
            <person name="Toyoda A."/>
            <person name="Oliveira C."/>
            <person name="Osipova E."/>
            <person name="Leigh N.D."/>
            <person name="Simon A."/>
            <person name="Yun M.H."/>
        </authorList>
    </citation>
    <scope>NUCLEOTIDE SEQUENCE</scope>
    <source>
        <strain evidence="2">20211129_DDA</strain>
        <tissue evidence="2">Liver</tissue>
    </source>
</reference>
<dbReference type="EMBL" id="JANPWB010000002">
    <property type="protein sequence ID" value="KAJ1211836.1"/>
    <property type="molecule type" value="Genomic_DNA"/>
</dbReference>
<feature type="chain" id="PRO_5043865973" evidence="1">
    <location>
        <begin position="18"/>
        <end position="246"/>
    </location>
</feature>
<keyword evidence="3" id="KW-1185">Reference proteome</keyword>
<evidence type="ECO:0000313" key="3">
    <source>
        <dbReference type="Proteomes" id="UP001066276"/>
    </source>
</evidence>
<dbReference type="Proteomes" id="UP001066276">
    <property type="component" value="Chromosome 1_2"/>
</dbReference>
<feature type="signal peptide" evidence="1">
    <location>
        <begin position="1"/>
        <end position="17"/>
    </location>
</feature>
<keyword evidence="1" id="KW-0732">Signal</keyword>
<evidence type="ECO:0000256" key="1">
    <source>
        <dbReference type="SAM" id="SignalP"/>
    </source>
</evidence>
<sequence length="246" mass="26619">MCYIVTCLWLHLGGRLASSSPAAYPPPDQGETALQRPLQVSRGHISCFATCSPVLLPHCGWWARIDPASGSCSPLRPQRTWALLSDALQRVLRQAGGRPPFHVLYNSPGALLRTSFIIPQRYSLDVHAGPVSASPEFRSLHRALSAHMRTVPCSLLGQVKATPRCPLQVPRGYAPYLSPCSSALLPCRGCQARANTAAPCTPPRPQRTRALHLMHCSVFSARPGGDHPSTTSTIPLVLRSVPRSSL</sequence>
<proteinExistence type="predicted"/>
<comment type="caution">
    <text evidence="2">The sequence shown here is derived from an EMBL/GenBank/DDBJ whole genome shotgun (WGS) entry which is preliminary data.</text>
</comment>
<gene>
    <name evidence="2" type="ORF">NDU88_007184</name>
</gene>